<dbReference type="EMBL" id="BJLB01000001">
    <property type="protein sequence ID" value="GEA37516.1"/>
    <property type="molecule type" value="Genomic_DNA"/>
</dbReference>
<accession>A0A829WA78</accession>
<proteinExistence type="predicted"/>
<sequence>MPGDWTLDLDYPICGIDDKPCPHYLSRCDMCEEKEMRKRKLKEKKTITYKCSISKEEVKMLKDLMYYTVKPDDICGMIAQINGVDLSSEKSYFERYDKGVYRHDGYIFNGDAFIKNNCEEKLLNGGCYGVCDNYEQVLEYHKDLLTKPNKNYVIILSTVERKKQSEDGECCVGWWLEYEEHKRSCPCWVFHVTPNDKEHFFKDYEYIPLNIKILSYKEICNEKI</sequence>
<dbReference type="Proteomes" id="UP000315200">
    <property type="component" value="Unassembled WGS sequence"/>
</dbReference>
<organism evidence="1 2">
    <name type="scientific">Enterocloster clostridioformis</name>
    <dbReference type="NCBI Taxonomy" id="1531"/>
    <lineage>
        <taxon>Bacteria</taxon>
        <taxon>Bacillati</taxon>
        <taxon>Bacillota</taxon>
        <taxon>Clostridia</taxon>
        <taxon>Lachnospirales</taxon>
        <taxon>Lachnospiraceae</taxon>
        <taxon>Enterocloster</taxon>
    </lineage>
</organism>
<dbReference type="RefSeq" id="WP_002588608.1">
    <property type="nucleotide sequence ID" value="NZ_BJLB01000001.1"/>
</dbReference>
<reference evidence="1 2" key="1">
    <citation type="submission" date="2019-06" db="EMBL/GenBank/DDBJ databases">
        <title>Draft genome sequence of [Clostridium] clostridioforme NBRC 113352.</title>
        <authorList>
            <person name="Miura T."/>
            <person name="Furukawa M."/>
            <person name="Shimamura M."/>
            <person name="Ohyama Y."/>
            <person name="Yamazoe A."/>
            <person name="Kawasaki H."/>
        </authorList>
    </citation>
    <scope>NUCLEOTIDE SEQUENCE [LARGE SCALE GENOMIC DNA]</scope>
    <source>
        <strain evidence="1 2">NBRC 113352</strain>
    </source>
</reference>
<evidence type="ECO:0000313" key="1">
    <source>
        <dbReference type="EMBL" id="GEA37516.1"/>
    </source>
</evidence>
<protein>
    <submittedName>
        <fullName evidence="1">Uncharacterized protein</fullName>
    </submittedName>
</protein>
<dbReference type="AlphaFoldDB" id="A0A829WA78"/>
<evidence type="ECO:0000313" key="2">
    <source>
        <dbReference type="Proteomes" id="UP000315200"/>
    </source>
</evidence>
<gene>
    <name evidence="1" type="ORF">Ccl03g_32290</name>
</gene>
<comment type="caution">
    <text evidence="1">The sequence shown here is derived from an EMBL/GenBank/DDBJ whole genome shotgun (WGS) entry which is preliminary data.</text>
</comment>
<name>A0A829WA78_9FIRM</name>